<dbReference type="Proteomes" id="UP000001027">
    <property type="component" value="Chromosome"/>
</dbReference>
<sequence>MATKKGKNVRLAPSPELNREIATIADGMDITRGYVGPLLVNTDSVLRVRSQSNLTLYESVYSDPQVKSVFAQRQLAVTQCNWRIEPASEAAVDKRAADALSAELNRVGWDRVTSLMLFGVFYGYAVSELIYARMDGLVGIEKIKVRNRRRFRFDPEGGLRMLTPNDMLEGVPAEGPYFWHFATGADNDDEPYGQGLGHWLYWPVFFKRQGIRFWLTFLDKFGQPSRVGKYDAQSATPADKSRLLQAAAAMGTDSAVIIPEGMTLELLEAARSGAADYKSLHDTMDNTMAKVVLGQTASSQGTPGRLGNDQLQGDVRRDLIKADADLVCESFNLGPARWLTAWNFPDAQPPRVFREVEEPEDLKTRAERDEIVARTTGFRPTLSYVQQTYGGMWEKSPAPVPTVGAPTPVAFAAPVAGRRADPTLAPLVAAQARLDRAVQSLPGDQVDADMDPVLAPVVAAIRAGASSEEAAELLLKAIPEMDDAALHERLARAIFVADLWGQISDQDAGNA</sequence>
<reference evidence="1 2" key="1">
    <citation type="journal article" date="2003" name="Nat. Genet.">
        <title>Comparative analysis of the genome sequences of Bordetella pertussis, Bordetella parapertussis and Bordetella bronchiseptica.</title>
        <authorList>
            <person name="Parkhill J."/>
            <person name="Sebaihia M."/>
            <person name="Preston A."/>
            <person name="Murphy L.D."/>
            <person name="Thomson N.R."/>
            <person name="Harris D.E."/>
            <person name="Holden M.T.G."/>
            <person name="Churcher C.M."/>
            <person name="Bentley S.D."/>
            <person name="Mungall K.L."/>
            <person name="Cerdeno-Tarraga A.-M."/>
            <person name="Temple L."/>
            <person name="James K.D."/>
            <person name="Harris B."/>
            <person name="Quail M.A."/>
            <person name="Achtman M."/>
            <person name="Atkin R."/>
            <person name="Baker S."/>
            <person name="Basham D."/>
            <person name="Bason N."/>
            <person name="Cherevach I."/>
            <person name="Chillingworth T."/>
            <person name="Collins M."/>
            <person name="Cronin A."/>
            <person name="Davis P."/>
            <person name="Doggett J."/>
            <person name="Feltwell T."/>
            <person name="Goble A."/>
            <person name="Hamlin N."/>
            <person name="Hauser H."/>
            <person name="Holroyd S."/>
            <person name="Jagels K."/>
            <person name="Leather S."/>
            <person name="Moule S."/>
            <person name="Norberczak H."/>
            <person name="O'Neil S."/>
            <person name="Ormond D."/>
            <person name="Price C."/>
            <person name="Rabbinowitsch E."/>
            <person name="Rutter S."/>
            <person name="Sanders M."/>
            <person name="Saunders D."/>
            <person name="Seeger K."/>
            <person name="Sharp S."/>
            <person name="Simmonds M."/>
            <person name="Skelton J."/>
            <person name="Squares R."/>
            <person name="Squares S."/>
            <person name="Stevens K."/>
            <person name="Unwin L."/>
            <person name="Whitehead S."/>
            <person name="Barrell B.G."/>
            <person name="Maskell D.J."/>
        </authorList>
    </citation>
    <scope>NUCLEOTIDE SEQUENCE [LARGE SCALE GENOMIC DNA]</scope>
    <source>
        <strain evidence="1 2">ATCC BAA-588 / NCTC 13252 / RB50</strain>
    </source>
</reference>
<name>A0A0H3LS77_BORBR</name>
<evidence type="ECO:0000313" key="1">
    <source>
        <dbReference type="EMBL" id="CAE35604.1"/>
    </source>
</evidence>
<dbReference type="KEGG" id="bbr:BB3631"/>
<evidence type="ECO:0008006" key="3">
    <source>
        <dbReference type="Google" id="ProtNLM"/>
    </source>
</evidence>
<gene>
    <name evidence="1" type="ordered locus">BB3631</name>
</gene>
<accession>A0A0H3LS77</accession>
<protein>
    <recommendedName>
        <fullName evidence="3">DUF935 family protein</fullName>
    </recommendedName>
</protein>
<dbReference type="InterPro" id="IPR009279">
    <property type="entry name" value="Portal_Mu"/>
</dbReference>
<proteinExistence type="predicted"/>
<dbReference type="Pfam" id="PF06074">
    <property type="entry name" value="Portal_Mu"/>
    <property type="match status" value="1"/>
</dbReference>
<dbReference type="HOGENOM" id="CLU_036594_1_0_4"/>
<dbReference type="RefSeq" id="WP_010926894.1">
    <property type="nucleotide sequence ID" value="NC_002927.3"/>
</dbReference>
<dbReference type="EMBL" id="BX640448">
    <property type="protein sequence ID" value="CAE35604.1"/>
    <property type="molecule type" value="Genomic_DNA"/>
</dbReference>
<dbReference type="eggNOG" id="COG4383">
    <property type="taxonomic scope" value="Bacteria"/>
</dbReference>
<organism evidence="1 2">
    <name type="scientific">Bordetella bronchiseptica (strain ATCC BAA-588 / NCTC 13252 / RB50)</name>
    <name type="common">Alcaligenes bronchisepticus</name>
    <dbReference type="NCBI Taxonomy" id="257310"/>
    <lineage>
        <taxon>Bacteria</taxon>
        <taxon>Pseudomonadati</taxon>
        <taxon>Pseudomonadota</taxon>
        <taxon>Betaproteobacteria</taxon>
        <taxon>Burkholderiales</taxon>
        <taxon>Alcaligenaceae</taxon>
        <taxon>Bordetella</taxon>
    </lineage>
</organism>
<dbReference type="AlphaFoldDB" id="A0A0H3LS77"/>
<evidence type="ECO:0000313" key="2">
    <source>
        <dbReference type="Proteomes" id="UP000001027"/>
    </source>
</evidence>